<evidence type="ECO:0000313" key="4">
    <source>
        <dbReference type="Proteomes" id="UP001153076"/>
    </source>
</evidence>
<reference evidence="3" key="1">
    <citation type="submission" date="2022-04" db="EMBL/GenBank/DDBJ databases">
        <title>Carnegiea gigantea Genome sequencing and assembly v2.</title>
        <authorList>
            <person name="Copetti D."/>
            <person name="Sanderson M.J."/>
            <person name="Burquez A."/>
            <person name="Wojciechowski M.F."/>
        </authorList>
    </citation>
    <scope>NUCLEOTIDE SEQUENCE</scope>
    <source>
        <strain evidence="3">SGP5-SGP5p</strain>
        <tissue evidence="3">Aerial part</tissue>
    </source>
</reference>
<name>A0A9Q1QI80_9CARY</name>
<organism evidence="3 4">
    <name type="scientific">Carnegiea gigantea</name>
    <dbReference type="NCBI Taxonomy" id="171969"/>
    <lineage>
        <taxon>Eukaryota</taxon>
        <taxon>Viridiplantae</taxon>
        <taxon>Streptophyta</taxon>
        <taxon>Embryophyta</taxon>
        <taxon>Tracheophyta</taxon>
        <taxon>Spermatophyta</taxon>
        <taxon>Magnoliopsida</taxon>
        <taxon>eudicotyledons</taxon>
        <taxon>Gunneridae</taxon>
        <taxon>Pentapetalae</taxon>
        <taxon>Caryophyllales</taxon>
        <taxon>Cactineae</taxon>
        <taxon>Cactaceae</taxon>
        <taxon>Cactoideae</taxon>
        <taxon>Echinocereeae</taxon>
        <taxon>Carnegiea</taxon>
    </lineage>
</organism>
<comment type="caution">
    <text evidence="3">The sequence shown here is derived from an EMBL/GenBank/DDBJ whole genome shotgun (WGS) entry which is preliminary data.</text>
</comment>
<accession>A0A9Q1QI80</accession>
<dbReference type="Proteomes" id="UP001153076">
    <property type="component" value="Unassembled WGS sequence"/>
</dbReference>
<dbReference type="Pfam" id="PF26130">
    <property type="entry name" value="PB1-like"/>
    <property type="match status" value="1"/>
</dbReference>
<feature type="region of interest" description="Disordered" evidence="1">
    <location>
        <begin position="105"/>
        <end position="136"/>
    </location>
</feature>
<sequence length="416" mass="46065">MSSKSLLLINHGGSFRRLPHFSYSGGPKSKFQCDPDHLSVDNIKDMILTLGYLKSTVKCIYFSRPNSPLEESIVSIKSDKEVHEVIRLSSSGQYLSLFVEHDKGDDKVEDGGDNGNMAEDNYANYGSDKDDEEGDQLRKKVRQIVQEFGAEIKAFEVENEEWRSSSQFIEGVLNEFGEVNALESFYQDSDNANSPLSSDTDVDDDDDGGTKKKKKKESYPRYNPSTSVEDVKLEVGMMFKDKEHVKETLDSYRIIKGYNLKTQQSDKGRLQVRRRRRCNASGLAPVPQPIIDYHSLNSTGTVSATSSSVCVVVSSTAVTSHPPPVSAPPFFDVAASSPVSAAHVRRFRFTLKIVALHIKGMKNQMQVPAHDTAAVLLLENTSGFAFCHSSANFGVHFDGTCGESIYGAMQRMIMLG</sequence>
<protein>
    <recommendedName>
        <fullName evidence="2">PB1-like domain-containing protein</fullName>
    </recommendedName>
</protein>
<dbReference type="AlphaFoldDB" id="A0A9Q1QI80"/>
<feature type="region of interest" description="Disordered" evidence="1">
    <location>
        <begin position="188"/>
        <end position="225"/>
    </location>
</feature>
<gene>
    <name evidence="3" type="ORF">Cgig2_005708</name>
</gene>
<dbReference type="EMBL" id="JAKOGI010000125">
    <property type="protein sequence ID" value="KAJ8443157.1"/>
    <property type="molecule type" value="Genomic_DNA"/>
</dbReference>
<evidence type="ECO:0000256" key="1">
    <source>
        <dbReference type="SAM" id="MobiDB-lite"/>
    </source>
</evidence>
<feature type="domain" description="PB1-like" evidence="2">
    <location>
        <begin position="2"/>
        <end position="101"/>
    </location>
</feature>
<evidence type="ECO:0000259" key="2">
    <source>
        <dbReference type="Pfam" id="PF26130"/>
    </source>
</evidence>
<keyword evidence="4" id="KW-1185">Reference proteome</keyword>
<proteinExistence type="predicted"/>
<dbReference type="InterPro" id="IPR058594">
    <property type="entry name" value="PB1-like_dom_pln"/>
</dbReference>
<evidence type="ECO:0000313" key="3">
    <source>
        <dbReference type="EMBL" id="KAJ8443157.1"/>
    </source>
</evidence>
<feature type="compositionally biased region" description="Polar residues" evidence="1">
    <location>
        <begin position="188"/>
        <end position="198"/>
    </location>
</feature>